<accession>A0A6A6DQ03</accession>
<evidence type="ECO:0000313" key="2">
    <source>
        <dbReference type="Proteomes" id="UP000800200"/>
    </source>
</evidence>
<evidence type="ECO:0000313" key="1">
    <source>
        <dbReference type="EMBL" id="KAF2181581.1"/>
    </source>
</evidence>
<protein>
    <submittedName>
        <fullName evidence="1">Uncharacterized protein</fullName>
    </submittedName>
</protein>
<reference evidence="1" key="1">
    <citation type="journal article" date="2020" name="Stud. Mycol.">
        <title>101 Dothideomycetes genomes: a test case for predicting lifestyles and emergence of pathogens.</title>
        <authorList>
            <person name="Haridas S."/>
            <person name="Albert R."/>
            <person name="Binder M."/>
            <person name="Bloem J."/>
            <person name="Labutti K."/>
            <person name="Salamov A."/>
            <person name="Andreopoulos B."/>
            <person name="Baker S."/>
            <person name="Barry K."/>
            <person name="Bills G."/>
            <person name="Bluhm B."/>
            <person name="Cannon C."/>
            <person name="Castanera R."/>
            <person name="Culley D."/>
            <person name="Daum C."/>
            <person name="Ezra D."/>
            <person name="Gonzalez J."/>
            <person name="Henrissat B."/>
            <person name="Kuo A."/>
            <person name="Liang C."/>
            <person name="Lipzen A."/>
            <person name="Lutzoni F."/>
            <person name="Magnuson J."/>
            <person name="Mondo S."/>
            <person name="Nolan M."/>
            <person name="Ohm R."/>
            <person name="Pangilinan J."/>
            <person name="Park H.-J."/>
            <person name="Ramirez L."/>
            <person name="Alfaro M."/>
            <person name="Sun H."/>
            <person name="Tritt A."/>
            <person name="Yoshinaga Y."/>
            <person name="Zwiers L.-H."/>
            <person name="Turgeon B."/>
            <person name="Goodwin S."/>
            <person name="Spatafora J."/>
            <person name="Crous P."/>
            <person name="Grigoriev I."/>
        </authorList>
    </citation>
    <scope>NUCLEOTIDE SEQUENCE</scope>
    <source>
        <strain evidence="1">CBS 207.26</strain>
    </source>
</reference>
<dbReference type="EMBL" id="ML994652">
    <property type="protein sequence ID" value="KAF2181581.1"/>
    <property type="molecule type" value="Genomic_DNA"/>
</dbReference>
<dbReference type="AlphaFoldDB" id="A0A6A6DQ03"/>
<dbReference type="OrthoDB" id="3869598at2759"/>
<dbReference type="Proteomes" id="UP000800200">
    <property type="component" value="Unassembled WGS sequence"/>
</dbReference>
<keyword evidence="2" id="KW-1185">Reference proteome</keyword>
<gene>
    <name evidence="1" type="ORF">K469DRAFT_752781</name>
</gene>
<proteinExistence type="predicted"/>
<name>A0A6A6DQ03_9PEZI</name>
<sequence length="495" mass="55524">MAEPLSPKPLQLNQTILCNRLGGSNGYPIDLIVWKAHQPMTTVFGGNEIFSSDTIYFFRLVYVVNPLAPPDLVDYILMKEIDTWPGDTVVLLRDERERPYVAWVSSFQRPFLFYLRRVADVNLLENQFQGQLLRTVRRGNSLILDESSDLGVKGPVTNINENGAYDSAKTSMARLQLLSGADQRTHGVSFSKQAMALVATEDGGAKDKSLEDIMSMLSGSTEGSKKEIEKGSAPMPQNIVFAPPYDEGGIDANYKHLINASSMIALWTSLLSVHNRTKSGRNIPYDITNPEQAVQAFNNLANSAYQALTEPLSGIYNVNVGSVNHFRRTIKKAELHYEFLHEIFKSFALPDNTFKALDGILTEFVKNLGTINFEQAEESADVCHSVLGHVVERINITGDGKNPKWVYQPKTKLIYLRMHTGTFKQSIKKLGMDVSKEQFDFEFYITLVEADLNVETFLANREKYNRVMNYLIGKNLDQFGQDTNKSVQLPSPAEA</sequence>
<organism evidence="1 2">
    <name type="scientific">Zopfia rhizophila CBS 207.26</name>
    <dbReference type="NCBI Taxonomy" id="1314779"/>
    <lineage>
        <taxon>Eukaryota</taxon>
        <taxon>Fungi</taxon>
        <taxon>Dikarya</taxon>
        <taxon>Ascomycota</taxon>
        <taxon>Pezizomycotina</taxon>
        <taxon>Dothideomycetes</taxon>
        <taxon>Dothideomycetes incertae sedis</taxon>
        <taxon>Zopfiaceae</taxon>
        <taxon>Zopfia</taxon>
    </lineage>
</organism>